<keyword evidence="3" id="KW-0614">Plasmid</keyword>
<dbReference type="OrthoDB" id="33636at2157"/>
<dbReference type="Proteomes" id="UP000019024">
    <property type="component" value="Plasmid unnamed2"/>
</dbReference>
<reference evidence="3 4" key="1">
    <citation type="submission" date="2014-01" db="EMBL/GenBank/DDBJ databases">
        <authorList>
            <consortium name="DOE Joint Genome Institute"/>
            <person name="Anderson I."/>
            <person name="Huntemann M."/>
            <person name="Han J."/>
            <person name="Chen A."/>
            <person name="Kyrpides N."/>
            <person name="Mavromatis K."/>
            <person name="Markowitz V."/>
            <person name="Palaniappan K."/>
            <person name="Ivanova N."/>
            <person name="Schaumberg A."/>
            <person name="Pati A."/>
            <person name="Liolios K."/>
            <person name="Nordberg H.P."/>
            <person name="Cantor M.N."/>
            <person name="Hua S.X."/>
            <person name="Woyke T."/>
        </authorList>
    </citation>
    <scope>NUCLEOTIDE SEQUENCE [LARGE SCALE GENOMIC DNA]</scope>
    <source>
        <strain evidence="3 4">XH-48</strain>
        <plasmid evidence="4">2</plasmid>
    </source>
</reference>
<dbReference type="HOGENOM" id="CLU_049343_5_2_2"/>
<geneLocation type="plasmid" evidence="3">
    <name>unnamed</name>
</geneLocation>
<dbReference type="RefSeq" id="WP_049954697.1">
    <property type="nucleotide sequence ID" value="NZ_CP007057.1"/>
</dbReference>
<name>W0JX30_9EURY</name>
<dbReference type="CDD" id="cd00408">
    <property type="entry name" value="DHDPS-like"/>
    <property type="match status" value="1"/>
</dbReference>
<dbReference type="GeneID" id="25147209"/>
<dbReference type="EMBL" id="CP007057">
    <property type="protein sequence ID" value="AHG01837.1"/>
    <property type="molecule type" value="Genomic_DNA"/>
</dbReference>
<keyword evidence="1" id="KW-0456">Lyase</keyword>
<evidence type="ECO:0000256" key="2">
    <source>
        <dbReference type="PIRSR" id="PIRSR001365-1"/>
    </source>
</evidence>
<protein>
    <submittedName>
        <fullName evidence="3">Dihydrodipicolinate synthetase</fullName>
    </submittedName>
</protein>
<feature type="active site" description="Proton donor/acceptor" evidence="2">
    <location>
        <position position="140"/>
    </location>
</feature>
<dbReference type="Pfam" id="PF00701">
    <property type="entry name" value="DHDPS"/>
    <property type="match status" value="1"/>
</dbReference>
<dbReference type="InterPro" id="IPR002220">
    <property type="entry name" value="DapA-like"/>
</dbReference>
<dbReference type="KEGG" id="hlr:HALLA_00670"/>
<organism evidence="3 4">
    <name type="scientific">Halostagnicola larsenii XH-48</name>
    <dbReference type="NCBI Taxonomy" id="797299"/>
    <lineage>
        <taxon>Archaea</taxon>
        <taxon>Methanobacteriati</taxon>
        <taxon>Methanobacteriota</taxon>
        <taxon>Stenosarchaea group</taxon>
        <taxon>Halobacteria</taxon>
        <taxon>Halobacteriales</taxon>
        <taxon>Natrialbaceae</taxon>
        <taxon>Halostagnicola</taxon>
    </lineage>
</organism>
<feature type="active site" description="Schiff-base intermediate with substrate" evidence="2">
    <location>
        <position position="164"/>
    </location>
</feature>
<dbReference type="PANTHER" id="PTHR12128">
    <property type="entry name" value="DIHYDRODIPICOLINATE SYNTHASE"/>
    <property type="match status" value="1"/>
</dbReference>
<evidence type="ECO:0000313" key="4">
    <source>
        <dbReference type="Proteomes" id="UP000019024"/>
    </source>
</evidence>
<dbReference type="eggNOG" id="arCOG04172">
    <property type="taxonomic scope" value="Archaea"/>
</dbReference>
<dbReference type="AlphaFoldDB" id="W0JX30"/>
<dbReference type="GO" id="GO:0008675">
    <property type="term" value="F:2-dehydro-3-deoxy-phosphogluconate aldolase activity"/>
    <property type="evidence" value="ECO:0007669"/>
    <property type="project" value="UniProtKB-ARBA"/>
</dbReference>
<dbReference type="SUPFAM" id="SSF51569">
    <property type="entry name" value="Aldolase"/>
    <property type="match status" value="1"/>
</dbReference>
<dbReference type="PIRSF" id="PIRSF001365">
    <property type="entry name" value="DHDPS"/>
    <property type="match status" value="1"/>
</dbReference>
<keyword evidence="4" id="KW-1185">Reference proteome</keyword>
<dbReference type="GO" id="GO:0008840">
    <property type="term" value="F:4-hydroxy-tetrahydrodipicolinate synthase activity"/>
    <property type="evidence" value="ECO:0007669"/>
    <property type="project" value="TreeGrafter"/>
</dbReference>
<dbReference type="SMART" id="SM01130">
    <property type="entry name" value="DHDPS"/>
    <property type="match status" value="1"/>
</dbReference>
<evidence type="ECO:0000256" key="1">
    <source>
        <dbReference type="ARBA" id="ARBA00023239"/>
    </source>
</evidence>
<sequence>MAHAKLQHGLRSVAVGLLTPFDDNGRIEHEKLATNAKELSSAGINTFLACANISEYHSLSQQERINVTETSVTALPDDRCVLAGVGGSTMNATELITAYDELGVDAMMVMPPDHTYLHEQGLLEYYRSLAAATDTGIVPYVRGFDPSVEFLASMTEIDGVAGVKFALEDPVKLGEAVVAGSDDVVWVDGLAEPYAVPFWAQGAEGFTAGVTNFEPRLGLALLSALRAGEWERARALQSAAVPYQQFRSRTGADNTLSGAISVPAVKYGLELAGYNGGSVREPIIELTNQEKQQAEGLYDQLQTDLDRLV</sequence>
<evidence type="ECO:0000313" key="3">
    <source>
        <dbReference type="EMBL" id="AHG01837.1"/>
    </source>
</evidence>
<dbReference type="InterPro" id="IPR013785">
    <property type="entry name" value="Aldolase_TIM"/>
</dbReference>
<proteinExistence type="predicted"/>
<accession>W0JX30</accession>
<dbReference type="PANTHER" id="PTHR12128:SF66">
    <property type="entry name" value="4-HYDROXY-2-OXOGLUTARATE ALDOLASE, MITOCHONDRIAL"/>
    <property type="match status" value="1"/>
</dbReference>
<dbReference type="Gene3D" id="3.20.20.70">
    <property type="entry name" value="Aldolase class I"/>
    <property type="match status" value="1"/>
</dbReference>
<gene>
    <name evidence="3" type="ORF">HALLA_00670</name>
</gene>
<dbReference type="PATRIC" id="fig|797299.3.peg.3549"/>